<reference evidence="2" key="1">
    <citation type="submission" date="2016-02" db="EMBL/GenBank/DDBJ databases">
        <title>RNAseq analyses of the midgut from blood- or serum-fed Ixodes ricinus ticks.</title>
        <authorList>
            <person name="Perner J."/>
            <person name="Provaznik J."/>
            <person name="Schrenkova J."/>
            <person name="Urbanova V."/>
            <person name="Ribeiro J.M."/>
            <person name="Kopacek P."/>
        </authorList>
    </citation>
    <scope>NUCLEOTIDE SEQUENCE</scope>
    <source>
        <tissue evidence="2">Gut</tissue>
    </source>
</reference>
<accession>A0A131Y8X2</accession>
<feature type="signal peptide" evidence="1">
    <location>
        <begin position="1"/>
        <end position="25"/>
    </location>
</feature>
<proteinExistence type="evidence at transcript level"/>
<protein>
    <submittedName>
        <fullName evidence="2">Putative secreted protein</fullName>
    </submittedName>
</protein>
<organism evidence="2">
    <name type="scientific">Ixodes ricinus</name>
    <name type="common">Common tick</name>
    <name type="synonym">Acarus ricinus</name>
    <dbReference type="NCBI Taxonomy" id="34613"/>
    <lineage>
        <taxon>Eukaryota</taxon>
        <taxon>Metazoa</taxon>
        <taxon>Ecdysozoa</taxon>
        <taxon>Arthropoda</taxon>
        <taxon>Chelicerata</taxon>
        <taxon>Arachnida</taxon>
        <taxon>Acari</taxon>
        <taxon>Parasitiformes</taxon>
        <taxon>Ixodida</taxon>
        <taxon>Ixodoidea</taxon>
        <taxon>Ixodidae</taxon>
        <taxon>Ixodinae</taxon>
        <taxon>Ixodes</taxon>
    </lineage>
</organism>
<dbReference type="AlphaFoldDB" id="A0A131Y8X2"/>
<feature type="chain" id="PRO_5007284338" evidence="1">
    <location>
        <begin position="26"/>
        <end position="448"/>
    </location>
</feature>
<dbReference type="EMBL" id="GEFM01001385">
    <property type="protein sequence ID" value="JAP74411.1"/>
    <property type="molecule type" value="mRNA"/>
</dbReference>
<evidence type="ECO:0000256" key="1">
    <source>
        <dbReference type="SAM" id="SignalP"/>
    </source>
</evidence>
<feature type="non-terminal residue" evidence="2">
    <location>
        <position position="448"/>
    </location>
</feature>
<name>A0A131Y8X2_IXORI</name>
<sequence>MDRLTSSRATASVLLFILLVKQGAGVQPECDFQEFYKLYSPVVGNLIFRVTGQLNSPHILERDCNALKNVTQRVETFLEGCTADNNEDLKKRIRALQLARDSLCGSELEEDLNLWQDCFNANVFAECKKNVEERLRKLEQDGALEAAGDFVCRNVSLGFQCALQAGAGCPEKAERARKAVENYINLLMDVKMCRRPTEYACEGDLFDHCYWTVMSGTAGRLPLLPSGADTLSKYCKAAKSVPTCTRNLQIEQCPEEKKEILGTIKDGFRSIPDSICNEELPASVEEWNKCLNQEALRKCVSEIPRPNLKFDCQADMHVHFCREREETLKCELAAGSDCPASASAAEKALYDLRAIELGLLGCPRPSSQTTGAGVQPECDFQEFYKLYSPVVGNLIFRVTGQLNSPHILERDCDALKNVTQRVETFLEGCTADNNEDLKKRIRALQLAR</sequence>
<keyword evidence="1" id="KW-0732">Signal</keyword>
<evidence type="ECO:0000313" key="2">
    <source>
        <dbReference type="EMBL" id="JAP74411.1"/>
    </source>
</evidence>